<feature type="region of interest" description="Disordered" evidence="6">
    <location>
        <begin position="57"/>
        <end position="77"/>
    </location>
</feature>
<comment type="subcellular location">
    <subcellularLocation>
        <location evidence="1">Cytoplasm</location>
    </subcellularLocation>
</comment>
<dbReference type="SUPFAM" id="SSF50978">
    <property type="entry name" value="WD40 repeat-like"/>
    <property type="match status" value="1"/>
</dbReference>
<dbReference type="Pfam" id="PF00400">
    <property type="entry name" value="WD40"/>
    <property type="match status" value="2"/>
</dbReference>
<dbReference type="InterPro" id="IPR019775">
    <property type="entry name" value="WD40_repeat_CS"/>
</dbReference>
<dbReference type="InterPro" id="IPR001680">
    <property type="entry name" value="WD40_rpt"/>
</dbReference>
<protein>
    <submittedName>
        <fullName evidence="7">Dynein intermediate chain</fullName>
    </submittedName>
</protein>
<proteinExistence type="predicted"/>
<evidence type="ECO:0000256" key="3">
    <source>
        <dbReference type="ARBA" id="ARBA00022574"/>
    </source>
</evidence>
<dbReference type="PROSITE" id="PS00678">
    <property type="entry name" value="WD_REPEATS_1"/>
    <property type="match status" value="1"/>
</dbReference>
<evidence type="ECO:0000313" key="7">
    <source>
        <dbReference type="EMBL" id="OVF11222.1"/>
    </source>
</evidence>
<reference evidence="7 8" key="1">
    <citation type="submission" date="2017-04" db="EMBL/GenBank/DDBJ databases">
        <title>Draft genome of the yeast Clavispora lusitaniae type strain CBS 6936.</title>
        <authorList>
            <person name="Durrens P."/>
            <person name="Klopp C."/>
            <person name="Biteau N."/>
            <person name="Fitton-Ouhabi V."/>
            <person name="Dementhon K."/>
            <person name="Accoceberry I."/>
            <person name="Sherman D.J."/>
            <person name="Noel T."/>
        </authorList>
    </citation>
    <scope>NUCLEOTIDE SEQUENCE [LARGE SCALE GENOMIC DNA]</scope>
    <source>
        <strain evidence="7 8">CBS 6936</strain>
    </source>
</reference>
<dbReference type="PROSITE" id="PS50082">
    <property type="entry name" value="WD_REPEATS_2"/>
    <property type="match status" value="1"/>
</dbReference>
<evidence type="ECO:0000256" key="1">
    <source>
        <dbReference type="ARBA" id="ARBA00004496"/>
    </source>
</evidence>
<keyword evidence="3 5" id="KW-0853">WD repeat</keyword>
<feature type="compositionally biased region" description="Basic and acidic residues" evidence="6">
    <location>
        <begin position="99"/>
        <end position="123"/>
    </location>
</feature>
<dbReference type="PANTHER" id="PTHR12442:SF22">
    <property type="entry name" value="CYTOPLASMIC DYNEIN 1 INTERMEDIATE CHAIN-RELATED"/>
    <property type="match status" value="1"/>
</dbReference>
<sequence>MDRKEILEKKRQRLLELRKRREEISSLNVDRLSPPVVPEISTKIDFAVQVDLIPQVSDHSSERIRTEPVQVESNGHVHKFDKAVQTHFEDLDSEEENQDDNKAGKNSNENEHAETKELGDSAEDLVKNEISNHEVRDEAEIIKDALEAELQNIGSTFRFSKLRLGGDTVDDVKMQDVAPFNEIPGVSGFFERPISSIDVCPKFPELLLVAYGAHYHKSNDAARKNAFTSLGLAIVFNMTSQPPVPEFFLQCTYEITTVQFDKSNPYRVIGGLANGRIVIWDLSKVEPSKVAVLPILQTTTLASIVEKQNKLYIHHTSPIVSLLQLDLNNHESSSIVSVSSDGIINSWSPNFLAFPKLDSIRISTGTDRLKDNISVSNAIMVHNAHIFSSKDRMVHVPEYRFLNQLVVGSKNGSLYRLSNNQKRQYIESVFDCPDDVPGQNTHIRSISDIAELYISSTSSFLVSSHYDWSLRLWDLKSPSPILTIPTSMIITGIYPRPSHSQQIITIGYVNPPEVGVCIDFWDFRLKAMSPVYSISVTKKSVQSISAKFDHEGKRFFVAFDDGDVKIWEVEDMRLQSESEILKTNEADETLETLLKR</sequence>
<organism evidence="7 8">
    <name type="scientific">Clavispora lusitaniae</name>
    <name type="common">Candida lusitaniae</name>
    <dbReference type="NCBI Taxonomy" id="36911"/>
    <lineage>
        <taxon>Eukaryota</taxon>
        <taxon>Fungi</taxon>
        <taxon>Dikarya</taxon>
        <taxon>Ascomycota</taxon>
        <taxon>Saccharomycotina</taxon>
        <taxon>Pichiomycetes</taxon>
        <taxon>Metschnikowiaceae</taxon>
        <taxon>Clavispora</taxon>
    </lineage>
</organism>
<keyword evidence="2" id="KW-0963">Cytoplasm</keyword>
<evidence type="ECO:0000256" key="5">
    <source>
        <dbReference type="PROSITE-ProRule" id="PRU00221"/>
    </source>
</evidence>
<dbReference type="KEGG" id="clus:A9F13_01g07062"/>
<dbReference type="EMBL" id="LYUB02000001">
    <property type="protein sequence ID" value="OVF11222.1"/>
    <property type="molecule type" value="Genomic_DNA"/>
</dbReference>
<feature type="region of interest" description="Disordered" evidence="6">
    <location>
        <begin position="90"/>
        <end position="123"/>
    </location>
</feature>
<name>A0AA91T4G5_CLALS</name>
<dbReference type="Gene3D" id="2.130.10.10">
    <property type="entry name" value="YVTN repeat-like/Quinoprotein amine dehydrogenase"/>
    <property type="match status" value="2"/>
</dbReference>
<dbReference type="GO" id="GO:0045503">
    <property type="term" value="F:dynein light chain binding"/>
    <property type="evidence" value="ECO:0007669"/>
    <property type="project" value="TreeGrafter"/>
</dbReference>
<comment type="caution">
    <text evidence="7">The sequence shown here is derived from an EMBL/GenBank/DDBJ whole genome shotgun (WGS) entry which is preliminary data.</text>
</comment>
<keyword evidence="4" id="KW-0677">Repeat</keyword>
<evidence type="ECO:0000313" key="8">
    <source>
        <dbReference type="Proteomes" id="UP000195602"/>
    </source>
</evidence>
<dbReference type="SMART" id="SM00320">
    <property type="entry name" value="WD40"/>
    <property type="match status" value="4"/>
</dbReference>
<dbReference type="InterPro" id="IPR015943">
    <property type="entry name" value="WD40/YVTN_repeat-like_dom_sf"/>
</dbReference>
<dbReference type="GO" id="GO:0010970">
    <property type="term" value="P:transport along microtubule"/>
    <property type="evidence" value="ECO:0007669"/>
    <property type="project" value="TreeGrafter"/>
</dbReference>
<dbReference type="GO" id="GO:0005737">
    <property type="term" value="C:cytoplasm"/>
    <property type="evidence" value="ECO:0007669"/>
    <property type="project" value="UniProtKB-SubCell"/>
</dbReference>
<dbReference type="GO" id="GO:0005868">
    <property type="term" value="C:cytoplasmic dynein complex"/>
    <property type="evidence" value="ECO:0007669"/>
    <property type="project" value="TreeGrafter"/>
</dbReference>
<evidence type="ECO:0000256" key="6">
    <source>
        <dbReference type="SAM" id="MobiDB-lite"/>
    </source>
</evidence>
<dbReference type="GO" id="GO:0045504">
    <property type="term" value="F:dynein heavy chain binding"/>
    <property type="evidence" value="ECO:0007669"/>
    <property type="project" value="TreeGrafter"/>
</dbReference>
<evidence type="ECO:0000256" key="4">
    <source>
        <dbReference type="ARBA" id="ARBA00022737"/>
    </source>
</evidence>
<dbReference type="Proteomes" id="UP000195602">
    <property type="component" value="Unassembled WGS sequence"/>
</dbReference>
<evidence type="ECO:0000256" key="2">
    <source>
        <dbReference type="ARBA" id="ARBA00022490"/>
    </source>
</evidence>
<accession>A0AA91T4G5</accession>
<gene>
    <name evidence="7" type="ORF">A9F13_01g07062</name>
</gene>
<dbReference type="InterPro" id="IPR036322">
    <property type="entry name" value="WD40_repeat_dom_sf"/>
</dbReference>
<dbReference type="AlphaFoldDB" id="A0AA91T4G5"/>
<dbReference type="PANTHER" id="PTHR12442">
    <property type="entry name" value="DYNEIN INTERMEDIATE CHAIN"/>
    <property type="match status" value="1"/>
</dbReference>
<feature type="repeat" description="WD" evidence="5">
    <location>
        <begin position="449"/>
        <end position="483"/>
    </location>
</feature>
<dbReference type="InterPro" id="IPR050687">
    <property type="entry name" value="Dynein_IC"/>
</dbReference>